<feature type="domain" description="Multidrug resistance protein MdtA-like beta-barrel" evidence="7">
    <location>
        <begin position="201"/>
        <end position="282"/>
    </location>
</feature>
<organism evidence="9 10">
    <name type="scientific">Victivallis lenta</name>
    <dbReference type="NCBI Taxonomy" id="2606640"/>
    <lineage>
        <taxon>Bacteria</taxon>
        <taxon>Pseudomonadati</taxon>
        <taxon>Lentisphaerota</taxon>
        <taxon>Lentisphaeria</taxon>
        <taxon>Victivallales</taxon>
        <taxon>Victivallaceae</taxon>
        <taxon>Victivallis</taxon>
    </lineage>
</organism>
<evidence type="ECO:0000256" key="4">
    <source>
        <dbReference type="SAM" id="SignalP"/>
    </source>
</evidence>
<dbReference type="Gene3D" id="1.10.287.470">
    <property type="entry name" value="Helix hairpin bin"/>
    <property type="match status" value="1"/>
</dbReference>
<dbReference type="GO" id="GO:0046677">
    <property type="term" value="P:response to antibiotic"/>
    <property type="evidence" value="ECO:0007669"/>
    <property type="project" value="TreeGrafter"/>
</dbReference>
<dbReference type="Pfam" id="PF25917">
    <property type="entry name" value="BSH_RND"/>
    <property type="match status" value="1"/>
</dbReference>
<reference evidence="9 10" key="1">
    <citation type="submission" date="2019-08" db="EMBL/GenBank/DDBJ databases">
        <title>In-depth cultivation of the pig gut microbiome towards novel bacterial diversity and tailored functional studies.</title>
        <authorList>
            <person name="Wylensek D."/>
            <person name="Hitch T.C.A."/>
            <person name="Clavel T."/>
        </authorList>
    </citation>
    <scope>NUCLEOTIDE SEQUENCE [LARGE SCALE GENOMIC DNA]</scope>
    <source>
        <strain evidence="9 10">BBE-744-WT-12</strain>
    </source>
</reference>
<feature type="domain" description="Multidrug resistance protein MdtA-like C-terminal permuted SH3" evidence="8">
    <location>
        <begin position="296"/>
        <end position="349"/>
    </location>
</feature>
<evidence type="ECO:0000259" key="5">
    <source>
        <dbReference type="Pfam" id="PF25876"/>
    </source>
</evidence>
<evidence type="ECO:0000256" key="1">
    <source>
        <dbReference type="ARBA" id="ARBA00004196"/>
    </source>
</evidence>
<feature type="coiled-coil region" evidence="3">
    <location>
        <begin position="96"/>
        <end position="161"/>
    </location>
</feature>
<dbReference type="Gene3D" id="2.40.50.100">
    <property type="match status" value="1"/>
</dbReference>
<evidence type="ECO:0000256" key="3">
    <source>
        <dbReference type="SAM" id="Coils"/>
    </source>
</evidence>
<dbReference type="GO" id="GO:0005886">
    <property type="term" value="C:plasma membrane"/>
    <property type="evidence" value="ECO:0007669"/>
    <property type="project" value="TreeGrafter"/>
</dbReference>
<proteinExistence type="inferred from homology"/>
<dbReference type="Pfam" id="PF25876">
    <property type="entry name" value="HH_MFP_RND"/>
    <property type="match status" value="1"/>
</dbReference>
<name>A0A844G4W4_9BACT</name>
<dbReference type="InterPro" id="IPR058624">
    <property type="entry name" value="MdtA-like_HH"/>
</dbReference>
<dbReference type="InterPro" id="IPR006143">
    <property type="entry name" value="RND_pump_MFP"/>
</dbReference>
<evidence type="ECO:0000256" key="2">
    <source>
        <dbReference type="ARBA" id="ARBA00009477"/>
    </source>
</evidence>
<comment type="similarity">
    <text evidence="2">Belongs to the membrane fusion protein (MFP) (TC 8.A.1) family.</text>
</comment>
<protein>
    <submittedName>
        <fullName evidence="9">Efflux RND transporter periplasmic adaptor subunit</fullName>
    </submittedName>
</protein>
<dbReference type="PANTHER" id="PTHR30158">
    <property type="entry name" value="ACRA/E-RELATED COMPONENT OF DRUG EFFLUX TRANSPORTER"/>
    <property type="match status" value="1"/>
</dbReference>
<dbReference type="Pfam" id="PF25967">
    <property type="entry name" value="RND-MFP_C"/>
    <property type="match status" value="1"/>
</dbReference>
<evidence type="ECO:0000313" key="10">
    <source>
        <dbReference type="Proteomes" id="UP000435649"/>
    </source>
</evidence>
<keyword evidence="10" id="KW-1185">Reference proteome</keyword>
<dbReference type="GO" id="GO:0015562">
    <property type="term" value="F:efflux transmembrane transporter activity"/>
    <property type="evidence" value="ECO:0007669"/>
    <property type="project" value="InterPro"/>
</dbReference>
<gene>
    <name evidence="9" type="ORF">FYJ85_15245</name>
</gene>
<evidence type="ECO:0000313" key="9">
    <source>
        <dbReference type="EMBL" id="MST98396.1"/>
    </source>
</evidence>
<evidence type="ECO:0000259" key="8">
    <source>
        <dbReference type="Pfam" id="PF25967"/>
    </source>
</evidence>
<dbReference type="InterPro" id="IPR058626">
    <property type="entry name" value="MdtA-like_b-barrel"/>
</dbReference>
<dbReference type="RefSeq" id="WP_106053387.1">
    <property type="nucleotide sequence ID" value="NZ_CALXOB010000049.1"/>
</dbReference>
<comment type="caution">
    <text evidence="9">The sequence shown here is derived from an EMBL/GenBank/DDBJ whole genome shotgun (WGS) entry which is preliminary data.</text>
</comment>
<dbReference type="Pfam" id="PF25944">
    <property type="entry name" value="Beta-barrel_RND"/>
    <property type="match status" value="1"/>
</dbReference>
<dbReference type="AlphaFoldDB" id="A0A844G4W4"/>
<dbReference type="SUPFAM" id="SSF111369">
    <property type="entry name" value="HlyD-like secretion proteins"/>
    <property type="match status" value="1"/>
</dbReference>
<feature type="domain" description="Multidrug resistance protein MdtA-like alpha-helical hairpin" evidence="5">
    <location>
        <begin position="97"/>
        <end position="164"/>
    </location>
</feature>
<feature type="chain" id="PRO_5032484156" evidence="4">
    <location>
        <begin position="22"/>
        <end position="369"/>
    </location>
</feature>
<keyword evidence="3" id="KW-0175">Coiled coil</keyword>
<dbReference type="EMBL" id="VUNS01000018">
    <property type="protein sequence ID" value="MST98396.1"/>
    <property type="molecule type" value="Genomic_DNA"/>
</dbReference>
<dbReference type="Gene3D" id="2.40.30.170">
    <property type="match status" value="1"/>
</dbReference>
<feature type="domain" description="Multidrug resistance protein MdtA-like barrel-sandwich hybrid" evidence="6">
    <location>
        <begin position="56"/>
        <end position="189"/>
    </location>
</feature>
<dbReference type="InterPro" id="IPR058625">
    <property type="entry name" value="MdtA-like_BSH"/>
</dbReference>
<accession>A0A844G4W4</accession>
<feature type="signal peptide" evidence="4">
    <location>
        <begin position="1"/>
        <end position="21"/>
    </location>
</feature>
<evidence type="ECO:0000259" key="6">
    <source>
        <dbReference type="Pfam" id="PF25917"/>
    </source>
</evidence>
<dbReference type="PANTHER" id="PTHR30158:SF10">
    <property type="entry name" value="CATION EFFLUX PUMP"/>
    <property type="match status" value="1"/>
</dbReference>
<dbReference type="Proteomes" id="UP000435649">
    <property type="component" value="Unassembled WGS sequence"/>
</dbReference>
<comment type="subcellular location">
    <subcellularLocation>
        <location evidence="1">Cell envelope</location>
    </subcellularLocation>
</comment>
<dbReference type="NCBIfam" id="TIGR01730">
    <property type="entry name" value="RND_mfp"/>
    <property type="match status" value="1"/>
</dbReference>
<dbReference type="GO" id="GO:0030313">
    <property type="term" value="C:cell envelope"/>
    <property type="evidence" value="ECO:0007669"/>
    <property type="project" value="UniProtKB-SubCell"/>
</dbReference>
<dbReference type="InterPro" id="IPR058627">
    <property type="entry name" value="MdtA-like_C"/>
</dbReference>
<keyword evidence="4" id="KW-0732">Signal</keyword>
<sequence>MRNSTLISVAALLAAVAGLQAAPPAQPAPVVPVEKVESISESAGKKYVGHLEAIEEVELRARISGYINSIKFKEGDLVRKGDLLFELEDTTYRAKVLSAQAQLDQIKAELKYAEDNFNRQKTLRESSAVSQSTMDEAQRLYSLTKAKLHEAEASLLDAENNLSYCKVYAPITGRIGRVTYTQGNYVTPQSEKLADIVQTSPIYANFAISERDYQSLFGNAETLKKTGNIRIMLSDGSTYKSPGTVAFIDNKVDLGTNTLTIWAAFDNEEGQLIPGGFVTVVLSRRAEKAFPAVRLSAVMTGENGNYIYIVDNENKVVRREVETGPLVGSMQLLRSGAEAGETVIVGGTNKVRPGAVITPFPVRDEQRKK</sequence>
<evidence type="ECO:0000259" key="7">
    <source>
        <dbReference type="Pfam" id="PF25944"/>
    </source>
</evidence>
<dbReference type="Gene3D" id="2.40.420.20">
    <property type="match status" value="1"/>
</dbReference>